<dbReference type="SUPFAM" id="SSF47473">
    <property type="entry name" value="EF-hand"/>
    <property type="match status" value="1"/>
</dbReference>
<dbReference type="GO" id="GO:0016460">
    <property type="term" value="C:myosin II complex"/>
    <property type="evidence" value="ECO:0007669"/>
    <property type="project" value="TreeGrafter"/>
</dbReference>
<dbReference type="PANTHER" id="PTHR23048:SF0">
    <property type="entry name" value="CALMODULIN LIKE 3"/>
    <property type="match status" value="1"/>
</dbReference>
<protein>
    <submittedName>
        <fullName evidence="3">EF-hand domain pair,EF-hand domain</fullName>
    </submittedName>
</protein>
<organism evidence="3 4">
    <name type="scientific">Cinara cedri</name>
    <dbReference type="NCBI Taxonomy" id="506608"/>
    <lineage>
        <taxon>Eukaryota</taxon>
        <taxon>Metazoa</taxon>
        <taxon>Ecdysozoa</taxon>
        <taxon>Arthropoda</taxon>
        <taxon>Hexapoda</taxon>
        <taxon>Insecta</taxon>
        <taxon>Pterygota</taxon>
        <taxon>Neoptera</taxon>
        <taxon>Paraneoptera</taxon>
        <taxon>Hemiptera</taxon>
        <taxon>Sternorrhyncha</taxon>
        <taxon>Aphidomorpha</taxon>
        <taxon>Aphidoidea</taxon>
        <taxon>Aphididae</taxon>
        <taxon>Lachninae</taxon>
        <taxon>Cinara</taxon>
    </lineage>
</organism>
<dbReference type="FunFam" id="1.10.238.10:FF:000527">
    <property type="entry name" value="Calmodulin-3"/>
    <property type="match status" value="1"/>
</dbReference>
<evidence type="ECO:0000313" key="4">
    <source>
        <dbReference type="Proteomes" id="UP000325440"/>
    </source>
</evidence>
<feature type="domain" description="EF-hand" evidence="2">
    <location>
        <begin position="80"/>
        <end position="141"/>
    </location>
</feature>
<dbReference type="EMBL" id="CABPRJ010000006">
    <property type="protein sequence ID" value="VVC24841.1"/>
    <property type="molecule type" value="Genomic_DNA"/>
</dbReference>
<dbReference type="Pfam" id="PF13499">
    <property type="entry name" value="EF-hand_7"/>
    <property type="match status" value="1"/>
</dbReference>
<accession>A0A5E4LZ50</accession>
<keyword evidence="1" id="KW-0677">Repeat</keyword>
<proteinExistence type="predicted"/>
<keyword evidence="4" id="KW-1185">Reference proteome</keyword>
<evidence type="ECO:0000259" key="2">
    <source>
        <dbReference type="Pfam" id="PF13499"/>
    </source>
</evidence>
<reference evidence="3 4" key="1">
    <citation type="submission" date="2019-08" db="EMBL/GenBank/DDBJ databases">
        <authorList>
            <person name="Alioto T."/>
            <person name="Alioto T."/>
            <person name="Gomez Garrido J."/>
        </authorList>
    </citation>
    <scope>NUCLEOTIDE SEQUENCE [LARGE SCALE GENOMIC DNA]</scope>
</reference>
<dbReference type="AlphaFoldDB" id="A0A5E4LZ50"/>
<dbReference type="GO" id="GO:0072686">
    <property type="term" value="C:mitotic spindle"/>
    <property type="evidence" value="ECO:0007669"/>
    <property type="project" value="UniProtKB-ARBA"/>
</dbReference>
<dbReference type="InterPro" id="IPR050230">
    <property type="entry name" value="CALM/Myosin/TropC-like"/>
</dbReference>
<dbReference type="CDD" id="cd00051">
    <property type="entry name" value="EFh"/>
    <property type="match status" value="2"/>
</dbReference>
<evidence type="ECO:0000256" key="1">
    <source>
        <dbReference type="ARBA" id="ARBA00022737"/>
    </source>
</evidence>
<dbReference type="InterPro" id="IPR011992">
    <property type="entry name" value="EF-hand-dom_pair"/>
</dbReference>
<dbReference type="Gene3D" id="1.10.238.10">
    <property type="entry name" value="EF-hand"/>
    <property type="match status" value="2"/>
</dbReference>
<dbReference type="PANTHER" id="PTHR23048">
    <property type="entry name" value="MYOSIN LIGHT CHAIN 1, 3"/>
    <property type="match status" value="1"/>
</dbReference>
<dbReference type="InterPro" id="IPR002048">
    <property type="entry name" value="EF_hand_dom"/>
</dbReference>
<dbReference type="OrthoDB" id="435273at2759"/>
<gene>
    <name evidence="3" type="ORF">CINCED_3A001103</name>
</gene>
<dbReference type="Proteomes" id="UP000325440">
    <property type="component" value="Unassembled WGS sequence"/>
</dbReference>
<name>A0A5E4LZ50_9HEMI</name>
<dbReference type="GO" id="GO:0005509">
    <property type="term" value="F:calcium ion binding"/>
    <property type="evidence" value="ECO:0007669"/>
    <property type="project" value="InterPro"/>
</dbReference>
<evidence type="ECO:0000313" key="3">
    <source>
        <dbReference type="EMBL" id="VVC24841.1"/>
    </source>
</evidence>
<sequence length="149" mass="17637">MAHHFKEEDIDEFRECFYLFAREGTINKLDELSLIMRSLGMSPTITELKKYFSENNGQLHFPEFLKVMHNHCRIEKLPNEILEAFKASDYQHTGTIHSRHLKHLLQGWGERLNSKEIEQIFREANVHPNGRVNYDEFVKIACAPIPDYY</sequence>